<organism evidence="4 5">
    <name type="scientific">Cymbomonas tetramitiformis</name>
    <dbReference type="NCBI Taxonomy" id="36881"/>
    <lineage>
        <taxon>Eukaryota</taxon>
        <taxon>Viridiplantae</taxon>
        <taxon>Chlorophyta</taxon>
        <taxon>Pyramimonadophyceae</taxon>
        <taxon>Pyramimonadales</taxon>
        <taxon>Pyramimonadaceae</taxon>
        <taxon>Cymbomonas</taxon>
    </lineage>
</organism>
<dbReference type="NCBIfam" id="TIGR00756">
    <property type="entry name" value="PPR"/>
    <property type="match status" value="2"/>
</dbReference>
<feature type="non-terminal residue" evidence="4">
    <location>
        <position position="107"/>
    </location>
</feature>
<evidence type="ECO:0000313" key="5">
    <source>
        <dbReference type="Proteomes" id="UP001190700"/>
    </source>
</evidence>
<accession>A0AAE0FJ49</accession>
<dbReference type="PANTHER" id="PTHR47447:SF17">
    <property type="entry name" value="OS12G0638900 PROTEIN"/>
    <property type="match status" value="1"/>
</dbReference>
<keyword evidence="5" id="KW-1185">Reference proteome</keyword>
<feature type="non-terminal residue" evidence="4">
    <location>
        <position position="1"/>
    </location>
</feature>
<proteinExistence type="inferred from homology"/>
<evidence type="ECO:0000313" key="4">
    <source>
        <dbReference type="EMBL" id="KAK3260680.1"/>
    </source>
</evidence>
<comment type="similarity">
    <text evidence="1">Belongs to the PPR family. P subfamily.</text>
</comment>
<dbReference type="PROSITE" id="PS51375">
    <property type="entry name" value="PPR"/>
    <property type="match status" value="1"/>
</dbReference>
<name>A0AAE0FJ49_9CHLO</name>
<comment type="caution">
    <text evidence="4">The sequence shown here is derived from an EMBL/GenBank/DDBJ whole genome shotgun (WGS) entry which is preliminary data.</text>
</comment>
<keyword evidence="2" id="KW-0677">Repeat</keyword>
<dbReference type="Proteomes" id="UP001190700">
    <property type="component" value="Unassembled WGS sequence"/>
</dbReference>
<feature type="repeat" description="PPR" evidence="3">
    <location>
        <begin position="35"/>
        <end position="65"/>
    </location>
</feature>
<dbReference type="EMBL" id="LGRX02017510">
    <property type="protein sequence ID" value="KAK3260680.1"/>
    <property type="molecule type" value="Genomic_DNA"/>
</dbReference>
<reference evidence="4 5" key="1">
    <citation type="journal article" date="2015" name="Genome Biol. Evol.">
        <title>Comparative Genomics of a Bacterivorous Green Alga Reveals Evolutionary Causalities and Consequences of Phago-Mixotrophic Mode of Nutrition.</title>
        <authorList>
            <person name="Burns J.A."/>
            <person name="Paasch A."/>
            <person name="Narechania A."/>
            <person name="Kim E."/>
        </authorList>
    </citation>
    <scope>NUCLEOTIDE SEQUENCE [LARGE SCALE GENOMIC DNA]</scope>
    <source>
        <strain evidence="4 5">PLY_AMNH</strain>
    </source>
</reference>
<dbReference type="InterPro" id="IPR002885">
    <property type="entry name" value="PPR_rpt"/>
</dbReference>
<dbReference type="PANTHER" id="PTHR47447">
    <property type="entry name" value="OS03G0856100 PROTEIN"/>
    <property type="match status" value="1"/>
</dbReference>
<gene>
    <name evidence="4" type="ORF">CYMTET_30374</name>
</gene>
<dbReference type="Pfam" id="PF01535">
    <property type="entry name" value="PPR"/>
    <property type="match status" value="2"/>
</dbReference>
<dbReference type="Gene3D" id="1.25.40.10">
    <property type="entry name" value="Tetratricopeptide repeat domain"/>
    <property type="match status" value="1"/>
</dbReference>
<sequence>RIYTSLITAHGRAGKLEELDRFFMQMKHVEGLVVDVAAYNAMMRSYSNSLQWQSALRMFDRLKLRFAERVSMAWRRRLASRVIPGRGGIFHAAAQVVGDGKAGSTLV</sequence>
<protein>
    <recommendedName>
        <fullName evidence="6">Pentatricopeptide repeat-containing protein</fullName>
    </recommendedName>
</protein>
<dbReference type="InterPro" id="IPR011990">
    <property type="entry name" value="TPR-like_helical_dom_sf"/>
</dbReference>
<evidence type="ECO:0000256" key="3">
    <source>
        <dbReference type="PROSITE-ProRule" id="PRU00708"/>
    </source>
</evidence>
<dbReference type="AlphaFoldDB" id="A0AAE0FJ49"/>
<evidence type="ECO:0008006" key="6">
    <source>
        <dbReference type="Google" id="ProtNLM"/>
    </source>
</evidence>
<evidence type="ECO:0000256" key="1">
    <source>
        <dbReference type="ARBA" id="ARBA00007626"/>
    </source>
</evidence>
<evidence type="ECO:0000256" key="2">
    <source>
        <dbReference type="ARBA" id="ARBA00022737"/>
    </source>
</evidence>